<dbReference type="AlphaFoldDB" id="A0A1A9MDK3"/>
<comment type="caution">
    <text evidence="3">The sequence shown here is derived from an EMBL/GenBank/DDBJ whole genome shotgun (WGS) entry which is preliminary data.</text>
</comment>
<evidence type="ECO:0008006" key="6">
    <source>
        <dbReference type="Google" id="ProtNLM"/>
    </source>
</evidence>
<proteinExistence type="predicted"/>
<reference evidence="2 5" key="2">
    <citation type="submission" date="2023-12" db="EMBL/GenBank/DDBJ databases">
        <title>Genome sequencing of Xanthomonas floridensis.</title>
        <authorList>
            <person name="Greer S."/>
            <person name="Harrison J."/>
            <person name="Grant M."/>
            <person name="Vicente J."/>
            <person name="Studholme D."/>
        </authorList>
    </citation>
    <scope>NUCLEOTIDE SEQUENCE [LARGE SCALE GENOMIC DNA]</scope>
    <source>
        <strain evidence="2 5">WHRI 8848</strain>
    </source>
</reference>
<evidence type="ECO:0000313" key="5">
    <source>
        <dbReference type="Proteomes" id="UP001303614"/>
    </source>
</evidence>
<keyword evidence="5" id="KW-1185">Reference proteome</keyword>
<evidence type="ECO:0000313" key="4">
    <source>
        <dbReference type="Proteomes" id="UP000077659"/>
    </source>
</evidence>
<organism evidence="3 4">
    <name type="scientific">Xanthomonas floridensis</name>
    <dbReference type="NCBI Taxonomy" id="1843580"/>
    <lineage>
        <taxon>Bacteria</taxon>
        <taxon>Pseudomonadati</taxon>
        <taxon>Pseudomonadota</taxon>
        <taxon>Gammaproteobacteria</taxon>
        <taxon>Lysobacterales</taxon>
        <taxon>Lysobacteraceae</taxon>
        <taxon>Xanthomonas</taxon>
    </lineage>
</organism>
<gene>
    <name evidence="3" type="ORF">A7D17_13940</name>
    <name evidence="2" type="ORF">VB146_13295</name>
</gene>
<dbReference type="Proteomes" id="UP001303614">
    <property type="component" value="Unassembled WGS sequence"/>
</dbReference>
<feature type="signal peptide" evidence="1">
    <location>
        <begin position="1"/>
        <end position="22"/>
    </location>
</feature>
<dbReference type="OrthoDB" id="6007927at2"/>
<dbReference type="EMBL" id="LXNG01000009">
    <property type="protein sequence ID" value="OAG68375.1"/>
    <property type="molecule type" value="Genomic_DNA"/>
</dbReference>
<reference evidence="3 4" key="1">
    <citation type="submission" date="2016-05" db="EMBL/GenBank/DDBJ databases">
        <title>Pathogenic, phenotypic and molecular characterisation of Xanthomonas nasturtii sp. nov. and Xanthomonas floridensis sp. nov., new species of Xanthomonas associated with watercress production in Florida.</title>
        <authorList>
            <person name="Vicente J.G."/>
            <person name="Rothwell S."/>
            <person name="Holub E.B."/>
            <person name="Studholme D.J."/>
        </authorList>
    </citation>
    <scope>NUCLEOTIDE SEQUENCE [LARGE SCALE GENOMIC DNA]</scope>
    <source>
        <strain evidence="3 4">WHRI 8848</strain>
    </source>
</reference>
<dbReference type="EMBL" id="JAYFSO010000016">
    <property type="protein sequence ID" value="MEA5124810.1"/>
    <property type="molecule type" value="Genomic_DNA"/>
</dbReference>
<evidence type="ECO:0000313" key="2">
    <source>
        <dbReference type="EMBL" id="MEA5124810.1"/>
    </source>
</evidence>
<keyword evidence="1" id="KW-0732">Signal</keyword>
<accession>A0A1A9MDK3</accession>
<name>A0A1A9MDK3_9XANT</name>
<dbReference type="Proteomes" id="UP000077659">
    <property type="component" value="Unassembled WGS sequence"/>
</dbReference>
<protein>
    <recommendedName>
        <fullName evidence="6">SPOR domain-containing protein</fullName>
    </recommendedName>
</protein>
<evidence type="ECO:0000256" key="1">
    <source>
        <dbReference type="SAM" id="SignalP"/>
    </source>
</evidence>
<sequence length="209" mass="21368">MKTTFLSSVLIAALATGGVASAGQYMDAQALSAAATGARFKSGSDTYRMLPGMVVSDPAPDERSATPPAVAARARLSSTAASSTGKVAARIGPYAVVLPSTNAARSASTLASTSNATTERMLAAAVNERNGRVVLVQPQLKLTNATPDSATALANSSGGRIVYTSRIDNSAVIAYPSIEKTQQALTRLRASQPGIQAALVVQQSVMQPM</sequence>
<evidence type="ECO:0000313" key="3">
    <source>
        <dbReference type="EMBL" id="OAG68375.1"/>
    </source>
</evidence>
<feature type="chain" id="PRO_5008392996" description="SPOR domain-containing protein" evidence="1">
    <location>
        <begin position="23"/>
        <end position="209"/>
    </location>
</feature>
<dbReference type="RefSeq" id="WP_064508234.1">
    <property type="nucleotide sequence ID" value="NZ_JAYFSN010000014.1"/>
</dbReference>